<feature type="domain" description="NADP-dependent oxidoreductase" evidence="2">
    <location>
        <begin position="8"/>
        <end position="306"/>
    </location>
</feature>
<dbReference type="Proteomes" id="UP000244855">
    <property type="component" value="Unassembled WGS sequence"/>
</dbReference>
<dbReference type="OrthoDB" id="48988at2759"/>
<gene>
    <name evidence="3" type="ORF">DM02DRAFT_689887</name>
</gene>
<protein>
    <submittedName>
        <fullName evidence="3">Aflatoxin B1 aldehyde reductase-like protein member 2</fullName>
    </submittedName>
</protein>
<dbReference type="EMBL" id="KZ805491">
    <property type="protein sequence ID" value="PVH95571.1"/>
    <property type="molecule type" value="Genomic_DNA"/>
</dbReference>
<dbReference type="Pfam" id="PF00248">
    <property type="entry name" value="Aldo_ket_red"/>
    <property type="match status" value="1"/>
</dbReference>
<keyword evidence="4" id="KW-1185">Reference proteome</keyword>
<name>A0A2V1DC02_9PLEO</name>
<dbReference type="SUPFAM" id="SSF51430">
    <property type="entry name" value="NAD(P)-linked oxidoreductase"/>
    <property type="match status" value="1"/>
</dbReference>
<proteinExistence type="predicted"/>
<evidence type="ECO:0000313" key="3">
    <source>
        <dbReference type="EMBL" id="PVH95571.1"/>
    </source>
</evidence>
<dbReference type="STRING" id="97972.A0A2V1DC02"/>
<accession>A0A2V1DC02</accession>
<organism evidence="3 4">
    <name type="scientific">Periconia macrospinosa</name>
    <dbReference type="NCBI Taxonomy" id="97972"/>
    <lineage>
        <taxon>Eukaryota</taxon>
        <taxon>Fungi</taxon>
        <taxon>Dikarya</taxon>
        <taxon>Ascomycota</taxon>
        <taxon>Pezizomycotina</taxon>
        <taxon>Dothideomycetes</taxon>
        <taxon>Pleosporomycetidae</taxon>
        <taxon>Pleosporales</taxon>
        <taxon>Massarineae</taxon>
        <taxon>Periconiaceae</taxon>
        <taxon>Periconia</taxon>
    </lineage>
</organism>
<evidence type="ECO:0000313" key="4">
    <source>
        <dbReference type="Proteomes" id="UP000244855"/>
    </source>
</evidence>
<dbReference type="InterPro" id="IPR050523">
    <property type="entry name" value="AKR_Detox_Biosynth"/>
</dbReference>
<reference evidence="3 4" key="1">
    <citation type="journal article" date="2018" name="Sci. Rep.">
        <title>Comparative genomics provides insights into the lifestyle and reveals functional heterogeneity of dark septate endophytic fungi.</title>
        <authorList>
            <person name="Knapp D.G."/>
            <person name="Nemeth J.B."/>
            <person name="Barry K."/>
            <person name="Hainaut M."/>
            <person name="Henrissat B."/>
            <person name="Johnson J."/>
            <person name="Kuo A."/>
            <person name="Lim J.H.P."/>
            <person name="Lipzen A."/>
            <person name="Nolan M."/>
            <person name="Ohm R.A."/>
            <person name="Tamas L."/>
            <person name="Grigoriev I.V."/>
            <person name="Spatafora J.W."/>
            <person name="Nagy L.G."/>
            <person name="Kovacs G.M."/>
        </authorList>
    </citation>
    <scope>NUCLEOTIDE SEQUENCE [LARGE SCALE GENOMIC DNA]</scope>
    <source>
        <strain evidence="3 4">DSE2036</strain>
    </source>
</reference>
<sequence>MTSITAIFGGAAFGAAFPDSTFANSSAQAEALEILLRSGVTTIDTSRVYPGSEHAIGMLEKRGSFTINTKLPGGFYPGRWGKEETFNDIKDSIARLQIPQVDVLFLHAPEPNSDIKQTLEGVNDAYKQGLFRRFGLSNYTPQQVQEVNDISKENGYVLPSVYQANYNPVARHLEVKLFPLLRELNISIHVYSPLAGGFFTKTPADLDEGAGRFNEVTFYGLYLKLYNKPSLRAALGEWASIAEAEGVSKAELAYRWVGFNSALKANLGDAVIFGASKMSHIEETARWLKKGGLSEAATARIEALWESVKHEAPTDNYGANMA</sequence>
<dbReference type="GO" id="GO:0016491">
    <property type="term" value="F:oxidoreductase activity"/>
    <property type="evidence" value="ECO:0007669"/>
    <property type="project" value="UniProtKB-KW"/>
</dbReference>
<dbReference type="PANTHER" id="PTHR43364:SF4">
    <property type="entry name" value="NAD(P)-LINKED OXIDOREDUCTASE SUPERFAMILY PROTEIN"/>
    <property type="match status" value="1"/>
</dbReference>
<dbReference type="AlphaFoldDB" id="A0A2V1DC02"/>
<dbReference type="Gene3D" id="3.20.20.100">
    <property type="entry name" value="NADP-dependent oxidoreductase domain"/>
    <property type="match status" value="1"/>
</dbReference>
<keyword evidence="1" id="KW-0560">Oxidoreductase</keyword>
<dbReference type="PANTHER" id="PTHR43364">
    <property type="entry name" value="NADH-SPECIFIC METHYLGLYOXAL REDUCTASE-RELATED"/>
    <property type="match status" value="1"/>
</dbReference>
<evidence type="ECO:0000259" key="2">
    <source>
        <dbReference type="Pfam" id="PF00248"/>
    </source>
</evidence>
<dbReference type="InterPro" id="IPR036812">
    <property type="entry name" value="NAD(P)_OxRdtase_dom_sf"/>
</dbReference>
<evidence type="ECO:0000256" key="1">
    <source>
        <dbReference type="ARBA" id="ARBA00023002"/>
    </source>
</evidence>
<dbReference type="InterPro" id="IPR023210">
    <property type="entry name" value="NADP_OxRdtase_dom"/>
</dbReference>